<dbReference type="HAMAP" id="MF_00238">
    <property type="entry name" value="Cytidyl_kinase_type1"/>
    <property type="match status" value="1"/>
</dbReference>
<dbReference type="PANTHER" id="PTHR21299">
    <property type="entry name" value="CYTIDYLATE KINASE/PANTOATE-BETA-ALANINE LIGASE"/>
    <property type="match status" value="1"/>
</dbReference>
<dbReference type="SUPFAM" id="SSF52540">
    <property type="entry name" value="P-loop containing nucleoside triphosphate hydrolases"/>
    <property type="match status" value="1"/>
</dbReference>
<dbReference type="GO" id="GO:0036431">
    <property type="term" value="F:dCMP kinase activity"/>
    <property type="evidence" value="ECO:0007669"/>
    <property type="project" value="InterPro"/>
</dbReference>
<dbReference type="Proteomes" id="UP000004925">
    <property type="component" value="Unassembled WGS sequence"/>
</dbReference>
<name>A0A0M1VWL1_FUSVC</name>
<feature type="domain" description="Cytidylate kinase" evidence="9">
    <location>
        <begin position="6"/>
        <end position="215"/>
    </location>
</feature>
<dbReference type="EMBL" id="ACDE02000023">
    <property type="protein sequence ID" value="EEO41082.1"/>
    <property type="molecule type" value="Genomic_DNA"/>
</dbReference>
<comment type="catalytic activity">
    <reaction evidence="6 8">
        <text>dCMP + ATP = dCDP + ADP</text>
        <dbReference type="Rhea" id="RHEA:25094"/>
        <dbReference type="ChEBI" id="CHEBI:30616"/>
        <dbReference type="ChEBI" id="CHEBI:57566"/>
        <dbReference type="ChEBI" id="CHEBI:58593"/>
        <dbReference type="ChEBI" id="CHEBI:456216"/>
        <dbReference type="EC" id="2.7.4.25"/>
    </reaction>
</comment>
<dbReference type="EC" id="2.7.4.25" evidence="8"/>
<dbReference type="Pfam" id="PF02224">
    <property type="entry name" value="Cytidylate_kin"/>
    <property type="match status" value="1"/>
</dbReference>
<evidence type="ECO:0000256" key="3">
    <source>
        <dbReference type="ARBA" id="ARBA00022741"/>
    </source>
</evidence>
<keyword evidence="5 8" id="KW-0067">ATP-binding</keyword>
<keyword evidence="4 8" id="KW-0418">Kinase</keyword>
<evidence type="ECO:0000256" key="7">
    <source>
        <dbReference type="ARBA" id="ARBA00048478"/>
    </source>
</evidence>
<dbReference type="InterPro" id="IPR003136">
    <property type="entry name" value="Cytidylate_kin"/>
</dbReference>
<organism evidence="10 11">
    <name type="scientific">Fusobacterium vincentii 4_1_13</name>
    <dbReference type="NCBI Taxonomy" id="469606"/>
    <lineage>
        <taxon>Bacteria</taxon>
        <taxon>Fusobacteriati</taxon>
        <taxon>Fusobacteriota</taxon>
        <taxon>Fusobacteriia</taxon>
        <taxon>Fusobacteriales</taxon>
        <taxon>Fusobacteriaceae</taxon>
        <taxon>Fusobacterium</taxon>
    </lineage>
</organism>
<dbReference type="NCBIfam" id="TIGR00017">
    <property type="entry name" value="cmk"/>
    <property type="match status" value="1"/>
</dbReference>
<evidence type="ECO:0000256" key="4">
    <source>
        <dbReference type="ARBA" id="ARBA00022777"/>
    </source>
</evidence>
<dbReference type="eggNOG" id="COG0283">
    <property type="taxonomic scope" value="Bacteria"/>
</dbReference>
<comment type="similarity">
    <text evidence="1 8">Belongs to the cytidylate kinase family. Type 1 subfamily.</text>
</comment>
<accession>A0A0M1VWL1</accession>
<evidence type="ECO:0000313" key="10">
    <source>
        <dbReference type="EMBL" id="EEO41082.1"/>
    </source>
</evidence>
<comment type="caution">
    <text evidence="10">The sequence shown here is derived from an EMBL/GenBank/DDBJ whole genome shotgun (WGS) entry which is preliminary data.</text>
</comment>
<evidence type="ECO:0000256" key="8">
    <source>
        <dbReference type="HAMAP-Rule" id="MF_00238"/>
    </source>
</evidence>
<sequence length="219" mass="25128">MDNIIVAIDGPAGSGKSTIAKLIAKKFNFTYIDTGAMYRMITLYLLENNIDFDDLKEIEKALKNINLDMQGDKFYLNNTDVSTKIREKRINENVSKVASIKIVRDNLVNLQRKISNNKNVILDGRDIGTVVFPNAKVKIFLVATAEERARRRYNEFLEKKTEITYDEVLKSLKERDYIDSTRKESPLKKADDAIELDTTNLTIEDVINFIAKEIEKNIN</sequence>
<dbReference type="PANTHER" id="PTHR21299:SF2">
    <property type="entry name" value="CYTIDYLATE KINASE"/>
    <property type="match status" value="1"/>
</dbReference>
<dbReference type="InterPro" id="IPR011994">
    <property type="entry name" value="Cytidylate_kinase_dom"/>
</dbReference>
<evidence type="ECO:0000259" key="9">
    <source>
        <dbReference type="Pfam" id="PF02224"/>
    </source>
</evidence>
<reference evidence="10 11" key="1">
    <citation type="submission" date="2011-10" db="EMBL/GenBank/DDBJ databases">
        <title>The Genome Sequence of Fusobacterium sp. 4_1_13.</title>
        <authorList>
            <consortium name="The Broad Institute Genome Sequencing Platform"/>
            <person name="Earl A."/>
            <person name="Ward D."/>
            <person name="Feldgarden M."/>
            <person name="Gevers D."/>
            <person name="Strauss J."/>
            <person name="Ambrose C."/>
            <person name="Allen-Vercoe E."/>
            <person name="Young S.K."/>
            <person name="Zeng Q."/>
            <person name="Gargeya S."/>
            <person name="Fitzgerald M."/>
            <person name="Haas B."/>
            <person name="Abouelleil A."/>
            <person name="Alvarado L."/>
            <person name="Arachchi H.M."/>
            <person name="Berlin A."/>
            <person name="Brown A."/>
            <person name="Chapman S.B."/>
            <person name="Chen Z."/>
            <person name="Dunbar C."/>
            <person name="Freedman E."/>
            <person name="Gearin G."/>
            <person name="Goldberg J."/>
            <person name="Griggs A."/>
            <person name="Gujja S."/>
            <person name="Heiman D."/>
            <person name="Howarth C."/>
            <person name="Larson L."/>
            <person name="Lui A."/>
            <person name="MacDonald P.J."/>
            <person name="Montmayeur A."/>
            <person name="Murphy C."/>
            <person name="Neiman D."/>
            <person name="Pearson M."/>
            <person name="Priest M."/>
            <person name="Roberts A."/>
            <person name="Saif S."/>
            <person name="Shea T."/>
            <person name="Shenoy N."/>
            <person name="Sisk P."/>
            <person name="Stolte C."/>
            <person name="Sykes S."/>
            <person name="Wortman J."/>
            <person name="Nusbaum C."/>
            <person name="Birren B."/>
        </authorList>
    </citation>
    <scope>NUCLEOTIDE SEQUENCE [LARGE SCALE GENOMIC DNA]</scope>
    <source>
        <strain evidence="10 11">4_1_13</strain>
    </source>
</reference>
<evidence type="ECO:0000313" key="11">
    <source>
        <dbReference type="Proteomes" id="UP000004925"/>
    </source>
</evidence>
<feature type="binding site" evidence="8">
    <location>
        <begin position="10"/>
        <end position="18"/>
    </location>
    <ligand>
        <name>ATP</name>
        <dbReference type="ChEBI" id="CHEBI:30616"/>
    </ligand>
</feature>
<dbReference type="InterPro" id="IPR027417">
    <property type="entry name" value="P-loop_NTPase"/>
</dbReference>
<dbReference type="GO" id="GO:0005829">
    <property type="term" value="C:cytosol"/>
    <property type="evidence" value="ECO:0007669"/>
    <property type="project" value="TreeGrafter"/>
</dbReference>
<dbReference type="CDD" id="cd02020">
    <property type="entry name" value="CMPK"/>
    <property type="match status" value="1"/>
</dbReference>
<evidence type="ECO:0000256" key="1">
    <source>
        <dbReference type="ARBA" id="ARBA00009427"/>
    </source>
</evidence>
<protein>
    <recommendedName>
        <fullName evidence="8">Cytidylate kinase</fullName>
        <shortName evidence="8">CK</shortName>
        <ecNumber evidence="8">2.7.4.25</ecNumber>
    </recommendedName>
    <alternativeName>
        <fullName evidence="8">Cytidine monophosphate kinase</fullName>
        <shortName evidence="8">CMP kinase</shortName>
    </alternativeName>
</protein>
<dbReference type="GO" id="GO:0036430">
    <property type="term" value="F:CMP kinase activity"/>
    <property type="evidence" value="ECO:0007669"/>
    <property type="project" value="RHEA"/>
</dbReference>
<proteinExistence type="inferred from homology"/>
<comment type="catalytic activity">
    <reaction evidence="7 8">
        <text>CMP + ATP = CDP + ADP</text>
        <dbReference type="Rhea" id="RHEA:11600"/>
        <dbReference type="ChEBI" id="CHEBI:30616"/>
        <dbReference type="ChEBI" id="CHEBI:58069"/>
        <dbReference type="ChEBI" id="CHEBI:60377"/>
        <dbReference type="ChEBI" id="CHEBI:456216"/>
        <dbReference type="EC" id="2.7.4.25"/>
    </reaction>
</comment>
<dbReference type="Gene3D" id="3.40.50.300">
    <property type="entry name" value="P-loop containing nucleotide triphosphate hydrolases"/>
    <property type="match status" value="1"/>
</dbReference>
<gene>
    <name evidence="8" type="primary">cmk</name>
    <name evidence="10" type="ORF">FSCG_01795</name>
</gene>
<dbReference type="AlphaFoldDB" id="A0A0M1VWL1"/>
<dbReference type="GO" id="GO:0006220">
    <property type="term" value="P:pyrimidine nucleotide metabolic process"/>
    <property type="evidence" value="ECO:0007669"/>
    <property type="project" value="UniProtKB-UniRule"/>
</dbReference>
<dbReference type="RefSeq" id="WP_005888512.1">
    <property type="nucleotide sequence ID" value="NZ_KQ235738.1"/>
</dbReference>
<dbReference type="GO" id="GO:0005524">
    <property type="term" value="F:ATP binding"/>
    <property type="evidence" value="ECO:0007669"/>
    <property type="project" value="UniProtKB-UniRule"/>
</dbReference>
<keyword evidence="3 8" id="KW-0547">Nucleotide-binding</keyword>
<comment type="subcellular location">
    <subcellularLocation>
        <location evidence="8">Cytoplasm</location>
    </subcellularLocation>
</comment>
<dbReference type="HOGENOM" id="CLU_079959_0_2_0"/>
<keyword evidence="8" id="KW-0963">Cytoplasm</keyword>
<evidence type="ECO:0000256" key="6">
    <source>
        <dbReference type="ARBA" id="ARBA00047615"/>
    </source>
</evidence>
<dbReference type="GO" id="GO:0015949">
    <property type="term" value="P:nucleobase-containing small molecule interconversion"/>
    <property type="evidence" value="ECO:0007669"/>
    <property type="project" value="TreeGrafter"/>
</dbReference>
<evidence type="ECO:0000256" key="2">
    <source>
        <dbReference type="ARBA" id="ARBA00022679"/>
    </source>
</evidence>
<keyword evidence="2 8" id="KW-0808">Transferase</keyword>
<evidence type="ECO:0000256" key="5">
    <source>
        <dbReference type="ARBA" id="ARBA00022840"/>
    </source>
</evidence>